<accession>A0A6J6BUP6</accession>
<organism evidence="2">
    <name type="scientific">freshwater metagenome</name>
    <dbReference type="NCBI Taxonomy" id="449393"/>
    <lineage>
        <taxon>unclassified sequences</taxon>
        <taxon>metagenomes</taxon>
        <taxon>ecological metagenomes</taxon>
    </lineage>
</organism>
<feature type="transmembrane region" description="Helical" evidence="1">
    <location>
        <begin position="33"/>
        <end position="54"/>
    </location>
</feature>
<evidence type="ECO:0000313" key="2">
    <source>
        <dbReference type="EMBL" id="CAB4542910.1"/>
    </source>
</evidence>
<sequence>MHAWLVSATVSATVGATVGATSAAGTAAEEAEAWSSGVVVIAGVMALTMLLSAIGRAKQFRSRDD</sequence>
<name>A0A6J6BUP6_9ZZZZ</name>
<dbReference type="AlphaFoldDB" id="A0A6J6BUP6"/>
<proteinExistence type="predicted"/>
<keyword evidence="1" id="KW-0812">Transmembrane</keyword>
<protein>
    <submittedName>
        <fullName evidence="2">Unannotated protein</fullName>
    </submittedName>
</protein>
<keyword evidence="1" id="KW-1133">Transmembrane helix</keyword>
<keyword evidence="1" id="KW-0472">Membrane</keyword>
<dbReference type="EMBL" id="CAEZSR010000008">
    <property type="protein sequence ID" value="CAB4542910.1"/>
    <property type="molecule type" value="Genomic_DNA"/>
</dbReference>
<reference evidence="2" key="1">
    <citation type="submission" date="2020-05" db="EMBL/GenBank/DDBJ databases">
        <authorList>
            <person name="Chiriac C."/>
            <person name="Salcher M."/>
            <person name="Ghai R."/>
            <person name="Kavagutti S V."/>
        </authorList>
    </citation>
    <scope>NUCLEOTIDE SEQUENCE</scope>
</reference>
<evidence type="ECO:0000256" key="1">
    <source>
        <dbReference type="SAM" id="Phobius"/>
    </source>
</evidence>
<gene>
    <name evidence="2" type="ORF">UFOPK1493_00437</name>
</gene>